<dbReference type="InterPro" id="IPR007349">
    <property type="entry name" value="DUF418"/>
</dbReference>
<feature type="transmembrane region" description="Helical" evidence="1">
    <location>
        <begin position="73"/>
        <end position="92"/>
    </location>
</feature>
<feature type="domain" description="DUF418" evidence="2">
    <location>
        <begin position="254"/>
        <end position="420"/>
    </location>
</feature>
<feature type="transmembrane region" description="Helical" evidence="1">
    <location>
        <begin position="313"/>
        <end position="332"/>
    </location>
</feature>
<dbReference type="InterPro" id="IPR052529">
    <property type="entry name" value="Bact_Transport_Assoc"/>
</dbReference>
<dbReference type="PANTHER" id="PTHR30590">
    <property type="entry name" value="INNER MEMBRANE PROTEIN"/>
    <property type="match status" value="1"/>
</dbReference>
<keyword evidence="1" id="KW-1133">Transmembrane helix</keyword>
<dbReference type="OrthoDB" id="9807744at2"/>
<evidence type="ECO:0000313" key="4">
    <source>
        <dbReference type="Proteomes" id="UP000321514"/>
    </source>
</evidence>
<keyword evidence="1" id="KW-0812">Transmembrane</keyword>
<dbReference type="RefSeq" id="WP_074950342.1">
    <property type="nucleotide sequence ID" value="NZ_BJXR01000043.1"/>
</dbReference>
<evidence type="ECO:0000259" key="2">
    <source>
        <dbReference type="Pfam" id="PF04235"/>
    </source>
</evidence>
<dbReference type="Pfam" id="PF04235">
    <property type="entry name" value="DUF418"/>
    <property type="match status" value="1"/>
</dbReference>
<reference evidence="3 4" key="1">
    <citation type="submission" date="2019-07" db="EMBL/GenBank/DDBJ databases">
        <title>Whole genome shotgun sequence of Myxococcus fulvus NBRC 100333.</title>
        <authorList>
            <person name="Hosoyama A."/>
            <person name="Uohara A."/>
            <person name="Ohji S."/>
            <person name="Ichikawa N."/>
        </authorList>
    </citation>
    <scope>NUCLEOTIDE SEQUENCE [LARGE SCALE GENOMIC DNA]</scope>
    <source>
        <strain evidence="3 4">NBRC 100333</strain>
    </source>
</reference>
<feature type="transmembrane region" description="Helical" evidence="1">
    <location>
        <begin position="353"/>
        <end position="371"/>
    </location>
</feature>
<feature type="transmembrane region" description="Helical" evidence="1">
    <location>
        <begin position="32"/>
        <end position="53"/>
    </location>
</feature>
<feature type="transmembrane region" description="Helical" evidence="1">
    <location>
        <begin position="135"/>
        <end position="150"/>
    </location>
</feature>
<dbReference type="PANTHER" id="PTHR30590:SF2">
    <property type="entry name" value="INNER MEMBRANE PROTEIN"/>
    <property type="match status" value="1"/>
</dbReference>
<protein>
    <recommendedName>
        <fullName evidence="2">DUF418 domain-containing protein</fullName>
    </recommendedName>
</protein>
<keyword evidence="1" id="KW-0472">Membrane</keyword>
<feature type="transmembrane region" description="Helical" evidence="1">
    <location>
        <begin position="383"/>
        <end position="402"/>
    </location>
</feature>
<comment type="caution">
    <text evidence="3">The sequence shown here is derived from an EMBL/GenBank/DDBJ whole genome shotgun (WGS) entry which is preliminary data.</text>
</comment>
<dbReference type="STRING" id="1334629.MFUL124B02_32010"/>
<evidence type="ECO:0000313" key="3">
    <source>
        <dbReference type="EMBL" id="GEN11023.1"/>
    </source>
</evidence>
<feature type="transmembrane region" description="Helical" evidence="1">
    <location>
        <begin position="237"/>
        <end position="260"/>
    </location>
</feature>
<name>A0A511TBQ9_MYXFU</name>
<dbReference type="AlphaFoldDB" id="A0A511TBQ9"/>
<dbReference type="EMBL" id="BJXR01000043">
    <property type="protein sequence ID" value="GEN11023.1"/>
    <property type="molecule type" value="Genomic_DNA"/>
</dbReference>
<feature type="transmembrane region" description="Helical" evidence="1">
    <location>
        <begin position="157"/>
        <end position="175"/>
    </location>
</feature>
<proteinExistence type="predicted"/>
<dbReference type="Proteomes" id="UP000321514">
    <property type="component" value="Unassembled WGS sequence"/>
</dbReference>
<gene>
    <name evidence="3" type="ORF">MFU01_60600</name>
</gene>
<evidence type="ECO:0000256" key="1">
    <source>
        <dbReference type="SAM" id="Phobius"/>
    </source>
</evidence>
<accession>A0A511TBQ9</accession>
<organism evidence="3 4">
    <name type="scientific">Myxococcus fulvus</name>
    <dbReference type="NCBI Taxonomy" id="33"/>
    <lineage>
        <taxon>Bacteria</taxon>
        <taxon>Pseudomonadati</taxon>
        <taxon>Myxococcota</taxon>
        <taxon>Myxococcia</taxon>
        <taxon>Myxococcales</taxon>
        <taxon>Cystobacterineae</taxon>
        <taxon>Myxococcaceae</taxon>
        <taxon>Myxococcus</taxon>
    </lineage>
</organism>
<sequence length="439" mass="48941">MSEPVVVSSPPSAEARPVDVGERVTLLDALRGFALCGVFVSNSAAWFSGRVLMPPQEARALTAPLFETVINNLYLFFVNQKFVTLFSFLFGLGFSIQMSRAEKRGDSITRLYARRLLVLLGLGLFHQYVIWVGDILHTYALVGFLLLLFRKASNKTVLIWAVLCMAVIPSTVQLLSHHIPIWLHGAEAAKATATATRAAELAARTRLLEAYSSDSLWTAMLGGMRFNVETFLQPNRLVWMSFALGRFLFGLLAGRLLLLQDIEGNRPIHHRLLFWGLFLGVIGNGLGLVLWRLRSLGLMDQMSRDTSILLNQVQELGCLFLGAAYVAIFALLSRRGWVQRVFAVLMPVGRMALTNYLLQSMVSVFIYNGWGLGLLTKLPPSRVIFLSLGIFAVQIVLSHLWLSRFRFGPVEWLWRSLTYGRAQPLRLQAGKGEVGTAVS</sequence>
<feature type="transmembrane region" description="Helical" evidence="1">
    <location>
        <begin position="272"/>
        <end position="293"/>
    </location>
</feature>